<organism evidence="3">
    <name type="scientific">marine metagenome</name>
    <dbReference type="NCBI Taxonomy" id="408172"/>
    <lineage>
        <taxon>unclassified sequences</taxon>
        <taxon>metagenomes</taxon>
        <taxon>ecological metagenomes</taxon>
    </lineage>
</organism>
<dbReference type="PANTHER" id="PTHR43037:SF1">
    <property type="entry name" value="BLL1128 PROTEIN"/>
    <property type="match status" value="1"/>
</dbReference>
<accession>A0A382UT03</accession>
<dbReference type="Gene3D" id="3.40.50.1820">
    <property type="entry name" value="alpha/beta hydrolase"/>
    <property type="match status" value="1"/>
</dbReference>
<dbReference type="GO" id="GO:0008236">
    <property type="term" value="F:serine-type peptidase activity"/>
    <property type="evidence" value="ECO:0007669"/>
    <property type="project" value="InterPro"/>
</dbReference>
<evidence type="ECO:0000313" key="3">
    <source>
        <dbReference type="EMBL" id="SVD37393.1"/>
    </source>
</evidence>
<proteinExistence type="predicted"/>
<feature type="domain" description="Peptidase S9 prolyl oligopeptidase catalytic" evidence="2">
    <location>
        <begin position="114"/>
        <end position="164"/>
    </location>
</feature>
<dbReference type="InterPro" id="IPR050955">
    <property type="entry name" value="Plant_Biomass_Hydrol_Est"/>
</dbReference>
<dbReference type="EMBL" id="UINC01146582">
    <property type="protein sequence ID" value="SVD37393.1"/>
    <property type="molecule type" value="Genomic_DNA"/>
</dbReference>
<protein>
    <recommendedName>
        <fullName evidence="2">Peptidase S9 prolyl oligopeptidase catalytic domain-containing protein</fullName>
    </recommendedName>
</protein>
<dbReference type="GO" id="GO:0006508">
    <property type="term" value="P:proteolysis"/>
    <property type="evidence" value="ECO:0007669"/>
    <property type="project" value="InterPro"/>
</dbReference>
<sequence>MIKKYFLFILIIILPISFAHQRKMELKGTNKNEIDLNYLFFLPKDYYSDKNTGWPLILFLHGIGERGADLELVKIHGIPKIVKAQIDFPFIAVSPQCPIEYVWRDDDMQQAVENLLQKIVKNYRVDKTRIYVTGLSMGGYGTWSLAARRPDLFAAAVPICGGGDPATVNILKNLPIWVFHGGLDEVVL</sequence>
<keyword evidence="1" id="KW-0732">Signal</keyword>
<dbReference type="SUPFAM" id="SSF53474">
    <property type="entry name" value="alpha/beta-Hydrolases"/>
    <property type="match status" value="1"/>
</dbReference>
<gene>
    <name evidence="3" type="ORF">METZ01_LOCUS390247</name>
</gene>
<dbReference type="InterPro" id="IPR001375">
    <property type="entry name" value="Peptidase_S9_cat"/>
</dbReference>
<name>A0A382UT03_9ZZZZ</name>
<evidence type="ECO:0000259" key="2">
    <source>
        <dbReference type="Pfam" id="PF00326"/>
    </source>
</evidence>
<dbReference type="AlphaFoldDB" id="A0A382UT03"/>
<evidence type="ECO:0000256" key="1">
    <source>
        <dbReference type="ARBA" id="ARBA00022729"/>
    </source>
</evidence>
<dbReference type="Pfam" id="PF00326">
    <property type="entry name" value="Peptidase_S9"/>
    <property type="match status" value="1"/>
</dbReference>
<dbReference type="InterPro" id="IPR029058">
    <property type="entry name" value="AB_hydrolase_fold"/>
</dbReference>
<reference evidence="3" key="1">
    <citation type="submission" date="2018-05" db="EMBL/GenBank/DDBJ databases">
        <authorList>
            <person name="Lanie J.A."/>
            <person name="Ng W.-L."/>
            <person name="Kazmierczak K.M."/>
            <person name="Andrzejewski T.M."/>
            <person name="Davidsen T.M."/>
            <person name="Wayne K.J."/>
            <person name="Tettelin H."/>
            <person name="Glass J.I."/>
            <person name="Rusch D."/>
            <person name="Podicherti R."/>
            <person name="Tsui H.-C.T."/>
            <person name="Winkler M.E."/>
        </authorList>
    </citation>
    <scope>NUCLEOTIDE SEQUENCE</scope>
</reference>
<dbReference type="PANTHER" id="PTHR43037">
    <property type="entry name" value="UNNAMED PRODUCT-RELATED"/>
    <property type="match status" value="1"/>
</dbReference>
<feature type="non-terminal residue" evidence="3">
    <location>
        <position position="188"/>
    </location>
</feature>